<evidence type="ECO:0000313" key="2">
    <source>
        <dbReference type="Proteomes" id="UP001215280"/>
    </source>
</evidence>
<dbReference type="EMBL" id="JARJLG010000021">
    <property type="protein sequence ID" value="KAJ7771312.1"/>
    <property type="molecule type" value="Genomic_DNA"/>
</dbReference>
<name>A0AAD7JT89_9AGAR</name>
<organism evidence="1 2">
    <name type="scientific">Mycena maculata</name>
    <dbReference type="NCBI Taxonomy" id="230809"/>
    <lineage>
        <taxon>Eukaryota</taxon>
        <taxon>Fungi</taxon>
        <taxon>Dikarya</taxon>
        <taxon>Basidiomycota</taxon>
        <taxon>Agaricomycotina</taxon>
        <taxon>Agaricomycetes</taxon>
        <taxon>Agaricomycetidae</taxon>
        <taxon>Agaricales</taxon>
        <taxon>Marasmiineae</taxon>
        <taxon>Mycenaceae</taxon>
        <taxon>Mycena</taxon>
    </lineage>
</organism>
<evidence type="ECO:0000313" key="1">
    <source>
        <dbReference type="EMBL" id="KAJ7771312.1"/>
    </source>
</evidence>
<sequence>MTMTATMSSVRSLRGPERDHWRWTNTLISRTLCIIHAGATPSSAPILHREDSVVGSGLERARHIQIILDGIPRACAGSSSSSSSGRRVFRQPLTQPSPADSMYCASGWILKGLNDWQLALVYQRAIHPSLHRRCHAGMTGRHPSRSWPKT</sequence>
<reference evidence="1" key="1">
    <citation type="submission" date="2023-03" db="EMBL/GenBank/DDBJ databases">
        <title>Massive genome expansion in bonnet fungi (Mycena s.s.) driven by repeated elements and novel gene families across ecological guilds.</title>
        <authorList>
            <consortium name="Lawrence Berkeley National Laboratory"/>
            <person name="Harder C.B."/>
            <person name="Miyauchi S."/>
            <person name="Viragh M."/>
            <person name="Kuo A."/>
            <person name="Thoen E."/>
            <person name="Andreopoulos B."/>
            <person name="Lu D."/>
            <person name="Skrede I."/>
            <person name="Drula E."/>
            <person name="Henrissat B."/>
            <person name="Morin E."/>
            <person name="Kohler A."/>
            <person name="Barry K."/>
            <person name="LaButti K."/>
            <person name="Morin E."/>
            <person name="Salamov A."/>
            <person name="Lipzen A."/>
            <person name="Mereny Z."/>
            <person name="Hegedus B."/>
            <person name="Baldrian P."/>
            <person name="Stursova M."/>
            <person name="Weitz H."/>
            <person name="Taylor A."/>
            <person name="Grigoriev I.V."/>
            <person name="Nagy L.G."/>
            <person name="Martin F."/>
            <person name="Kauserud H."/>
        </authorList>
    </citation>
    <scope>NUCLEOTIDE SEQUENCE</scope>
    <source>
        <strain evidence="1">CBHHK188m</strain>
    </source>
</reference>
<keyword evidence="2" id="KW-1185">Reference proteome</keyword>
<comment type="caution">
    <text evidence="1">The sequence shown here is derived from an EMBL/GenBank/DDBJ whole genome shotgun (WGS) entry which is preliminary data.</text>
</comment>
<dbReference type="Proteomes" id="UP001215280">
    <property type="component" value="Unassembled WGS sequence"/>
</dbReference>
<protein>
    <submittedName>
        <fullName evidence="1">Uncharacterized protein</fullName>
    </submittedName>
</protein>
<dbReference type="AlphaFoldDB" id="A0AAD7JT89"/>
<proteinExistence type="predicted"/>
<gene>
    <name evidence="1" type="ORF">DFH07DRAFT_226359</name>
</gene>
<accession>A0AAD7JT89</accession>